<gene>
    <name evidence="3" type="ORF">TeGR_g8297</name>
</gene>
<feature type="transmembrane region" description="Helical" evidence="2">
    <location>
        <begin position="1169"/>
        <end position="1190"/>
    </location>
</feature>
<feature type="region of interest" description="Disordered" evidence="1">
    <location>
        <begin position="1289"/>
        <end position="1320"/>
    </location>
</feature>
<feature type="transmembrane region" description="Helical" evidence="2">
    <location>
        <begin position="232"/>
        <end position="252"/>
    </location>
</feature>
<feature type="transmembrane region" description="Helical" evidence="2">
    <location>
        <begin position="868"/>
        <end position="889"/>
    </location>
</feature>
<keyword evidence="2" id="KW-1133">Transmembrane helix</keyword>
<feature type="region of interest" description="Disordered" evidence="1">
    <location>
        <begin position="1235"/>
        <end position="1266"/>
    </location>
</feature>
<feature type="transmembrane region" description="Helical" evidence="2">
    <location>
        <begin position="641"/>
        <end position="660"/>
    </location>
</feature>
<name>A0ABQ6N950_9STRA</name>
<feature type="transmembrane region" description="Helical" evidence="2">
    <location>
        <begin position="751"/>
        <end position="768"/>
    </location>
</feature>
<reference evidence="3 4" key="1">
    <citation type="journal article" date="2023" name="Commun. Biol.">
        <title>Genome analysis of Parmales, the sister group of diatoms, reveals the evolutionary specialization of diatoms from phago-mixotrophs to photoautotrophs.</title>
        <authorList>
            <person name="Ban H."/>
            <person name="Sato S."/>
            <person name="Yoshikawa S."/>
            <person name="Yamada K."/>
            <person name="Nakamura Y."/>
            <person name="Ichinomiya M."/>
            <person name="Sato N."/>
            <person name="Blanc-Mathieu R."/>
            <person name="Endo H."/>
            <person name="Kuwata A."/>
            <person name="Ogata H."/>
        </authorList>
    </citation>
    <scope>NUCLEOTIDE SEQUENCE [LARGE SCALE GENOMIC DNA]</scope>
</reference>
<feature type="transmembrane region" description="Helical" evidence="2">
    <location>
        <begin position="511"/>
        <end position="530"/>
    </location>
</feature>
<feature type="transmembrane region" description="Helical" evidence="2">
    <location>
        <begin position="828"/>
        <end position="848"/>
    </location>
</feature>
<evidence type="ECO:0000313" key="4">
    <source>
        <dbReference type="Proteomes" id="UP001165060"/>
    </source>
</evidence>
<feature type="region of interest" description="Disordered" evidence="1">
    <location>
        <begin position="153"/>
        <end position="180"/>
    </location>
</feature>
<feature type="transmembrane region" description="Helical" evidence="2">
    <location>
        <begin position="380"/>
        <end position="400"/>
    </location>
</feature>
<feature type="transmembrane region" description="Helical" evidence="2">
    <location>
        <begin position="985"/>
        <end position="1005"/>
    </location>
</feature>
<evidence type="ECO:0000256" key="2">
    <source>
        <dbReference type="SAM" id="Phobius"/>
    </source>
</evidence>
<feature type="transmembrane region" description="Helical" evidence="2">
    <location>
        <begin position="709"/>
        <end position="730"/>
    </location>
</feature>
<feature type="transmembrane region" description="Helical" evidence="2">
    <location>
        <begin position="1045"/>
        <end position="1063"/>
    </location>
</feature>
<dbReference type="InterPro" id="IPR036770">
    <property type="entry name" value="Ankyrin_rpt-contain_sf"/>
</dbReference>
<feature type="transmembrane region" description="Helical" evidence="2">
    <location>
        <begin position="343"/>
        <end position="360"/>
    </location>
</feature>
<evidence type="ECO:0000256" key="1">
    <source>
        <dbReference type="SAM" id="MobiDB-lite"/>
    </source>
</evidence>
<keyword evidence="2" id="KW-0812">Transmembrane</keyword>
<feature type="transmembrane region" description="Helical" evidence="2">
    <location>
        <begin position="611"/>
        <end position="635"/>
    </location>
</feature>
<dbReference type="Proteomes" id="UP001165060">
    <property type="component" value="Unassembled WGS sequence"/>
</dbReference>
<comment type="caution">
    <text evidence="3">The sequence shown here is derived from an EMBL/GenBank/DDBJ whole genome shotgun (WGS) entry which is preliminary data.</text>
</comment>
<feature type="transmembrane region" description="Helical" evidence="2">
    <location>
        <begin position="672"/>
        <end position="689"/>
    </location>
</feature>
<dbReference type="Gene3D" id="1.25.40.20">
    <property type="entry name" value="Ankyrin repeat-containing domain"/>
    <property type="match status" value="1"/>
</dbReference>
<evidence type="ECO:0000313" key="3">
    <source>
        <dbReference type="EMBL" id="GMI43388.1"/>
    </source>
</evidence>
<feature type="transmembrane region" description="Helical" evidence="2">
    <location>
        <begin position="1132"/>
        <end position="1149"/>
    </location>
</feature>
<keyword evidence="4" id="KW-1185">Reference proteome</keyword>
<feature type="transmembrane region" description="Helical" evidence="2">
    <location>
        <begin position="471"/>
        <end position="490"/>
    </location>
</feature>
<organism evidence="3 4">
    <name type="scientific">Tetraparma gracilis</name>
    <dbReference type="NCBI Taxonomy" id="2962635"/>
    <lineage>
        <taxon>Eukaryota</taxon>
        <taxon>Sar</taxon>
        <taxon>Stramenopiles</taxon>
        <taxon>Ochrophyta</taxon>
        <taxon>Bolidophyceae</taxon>
        <taxon>Parmales</taxon>
        <taxon>Triparmaceae</taxon>
        <taxon>Tetraparma</taxon>
    </lineage>
</organism>
<dbReference type="SUPFAM" id="SSF48403">
    <property type="entry name" value="Ankyrin repeat"/>
    <property type="match status" value="1"/>
</dbReference>
<protein>
    <submittedName>
        <fullName evidence="3">Uncharacterized protein</fullName>
    </submittedName>
</protein>
<feature type="transmembrane region" description="Helical" evidence="2">
    <location>
        <begin position="550"/>
        <end position="572"/>
    </location>
</feature>
<sequence>MGGSGSKFSKANADLQNACKANDVEAAKKAIAAGAKVNEPSPQPPIIWAAWWNAAAVIEYLMDIEELEVDICSDLVKGGNACHAAVGRNNLDAIKMLTSKTPGSGGCDQHAKDDNYDKPYETLGKYCARSTRSMNEKAMRDFFDWGSQVSGPLRNAHKKSSKPLEQSDPPPDPDSDLSVGFELVDNPLRKSAVQSEGFAAPAPGTEEVAASPAGTLPEAPNHCSDTPRISRFWVSLVIFVQVVFLLASVQALRTDSALSPASPALERELAALWVYAVEALWPLQLVICVTVNMHDPTWWRENPLLRHPLLPGPLQLLSGALGAASRAMLALHSGEGLGHNYGIMYAVDSIGVTVVLVLLLRKRCARIRSEFSPAKVHGLVFQIMPAAILSAVTSMLFLIGETASCLTEKLNDQAEFVANNSSDLSGCRDALEEKHFCAIATVKGRTGNYPDTCSFEVNMCQCHDAVSSHTAFAYVFFTIACVQVLIIPFLKTPYTMDSVIRLDVSFAEQMQIVFMGLAMFLAVFTFASTQDKGFTGGKSVLTSQTGRATLVMSTVSALYFFLATCVVAETAFKTDEAFARALPWLSNLTQKIRGRLRTTARAEFAPMLRDALSAIVMLTLIPPFAALALCLAGSVKDAYRVSLLFNTSMIMTTTFTGFYLLSTPTGSQTGEIVFYLVTNGCHWVVSFVTECLLNSRSGLELNSQASESFSLIIAHRIMLGILSAGCYFAMSTGRGYIALHSHQQIDQHLQRSVAVILSLIGPALFLFAETAGCVLTEDNGDDCTRLNTTNFATVNQFCASGLLYLGTEISHLHLSAADMIGLRNNIDAGFVMRLLLQAVSWVLALIAFGSRPRDIEEGNYVTYATRRFLIVQFMVIYLLFAIWVVILVWERYHFTEKINNDHVLSGQSEREELRRSKVGRAWQRMWGRMNLWVAKRAVPEDEPRTSPLYQWLVCAVTYVMMTPGLVAAVLIVVEGKDSNHAALAYKWWIACKVPSFASAISYTYFDLRDRETSGRWRYIDIHMWLPFAACGFDVALAAHVFHESLFNNVLNMVMAFLISWIAMKQYRRATERSTVEERRNHVYEVAFPRLISTVPPLTIFAAEVCACWLHSYFECEEVGEPMRLGEHSQCDGITMGVVPLSLLILLMSLSKVLFVNAETNLTLKNLCRLKVSAVEAVEVFIFGACAMYALTQYAMRRKRDFNFEGPEGIAFNVYLIALVAGMSLSHFKPVGEKEGEGGGAAGLAEGGEQASRVSMEGRKTMDARKSVWEGGRKGAAGIGGIKSVSKRGLVVESPRNSSGASGDDRISTDGGEVMFNPGFI</sequence>
<feature type="compositionally biased region" description="Basic and acidic residues" evidence="1">
    <location>
        <begin position="1255"/>
        <end position="1266"/>
    </location>
</feature>
<feature type="transmembrane region" description="Helical" evidence="2">
    <location>
        <begin position="272"/>
        <end position="293"/>
    </location>
</feature>
<keyword evidence="2" id="KW-0472">Membrane</keyword>
<proteinExistence type="predicted"/>
<feature type="transmembrane region" description="Helical" evidence="2">
    <location>
        <begin position="951"/>
        <end position="973"/>
    </location>
</feature>
<feature type="transmembrane region" description="Helical" evidence="2">
    <location>
        <begin position="1017"/>
        <end position="1039"/>
    </location>
</feature>
<accession>A0ABQ6N950</accession>
<dbReference type="EMBL" id="BRYB01002341">
    <property type="protein sequence ID" value="GMI43388.1"/>
    <property type="molecule type" value="Genomic_DNA"/>
</dbReference>